<dbReference type="RefSeq" id="WP_034678592.1">
    <property type="nucleotide sequence ID" value="NZ_FPAP01000003.1"/>
</dbReference>
<keyword evidence="5" id="KW-1185">Reference proteome</keyword>
<dbReference type="InterPro" id="IPR026444">
    <property type="entry name" value="Secre_tail"/>
</dbReference>
<evidence type="ECO:0000313" key="5">
    <source>
        <dbReference type="Proteomes" id="UP000028713"/>
    </source>
</evidence>
<evidence type="ECO:0000259" key="3">
    <source>
        <dbReference type="Pfam" id="PF18962"/>
    </source>
</evidence>
<dbReference type="NCBIfam" id="TIGR04183">
    <property type="entry name" value="Por_Secre_tail"/>
    <property type="match status" value="1"/>
</dbReference>
<evidence type="ECO:0000313" key="4">
    <source>
        <dbReference type="EMBL" id="KFE98105.1"/>
    </source>
</evidence>
<sequence length="373" mass="41344">MPKILSFIFTLIVGFCFAQFTANDVKFFVGTGSQTAYFVADFKDGTDDRSYAWGIRFNPGQNPTGPQMLQMIKNAEPAFDYNLTFNNGFLDKVTFNDHTAQSSPDWWSLWVGNDTNSWSTVGWMNSGTLSDGKWYGASYGFSNPTAQAPAMPIPAYSSLWYNSSQITNWIGSGSNKSLVVVDFGTNDSNGNANSFVFGIQYNGTITAEQALQLIDAQTSSFNYTSTANQVSALSLNSFSGTANGTDSWKLYKGSNLSNWKTNTNLSTVTLNNNDWFGLSFGTRRPFTPTEANVTLSVSDVVKEKFKIYPNPASNFIVIETKDTIKDINIYSVSGQKVMNTQNKKINIQNLQKGVYWVEIKTDKSTTTHKIIKK</sequence>
<feature type="chain" id="PRO_5001800397" description="Secretion system C-terminal sorting domain-containing protein" evidence="2">
    <location>
        <begin position="19"/>
        <end position="373"/>
    </location>
</feature>
<proteinExistence type="predicted"/>
<keyword evidence="1 2" id="KW-0732">Signal</keyword>
<feature type="signal peptide" evidence="2">
    <location>
        <begin position="1"/>
        <end position="18"/>
    </location>
</feature>
<evidence type="ECO:0000256" key="2">
    <source>
        <dbReference type="SAM" id="SignalP"/>
    </source>
</evidence>
<dbReference type="STRING" id="236814.IX39_17065"/>
<reference evidence="4 5" key="1">
    <citation type="submission" date="2014-07" db="EMBL/GenBank/DDBJ databases">
        <title>Genome of Chryseobacterium formosense LMG 24722.</title>
        <authorList>
            <person name="Pipes S.E."/>
            <person name="Stropko S.J."/>
            <person name="Newman J.D."/>
        </authorList>
    </citation>
    <scope>NUCLEOTIDE SEQUENCE [LARGE SCALE GENOMIC DNA]</scope>
    <source>
        <strain evidence="4 5">LMG 24722</strain>
    </source>
</reference>
<feature type="domain" description="Secretion system C-terminal sorting" evidence="3">
    <location>
        <begin position="307"/>
        <end position="371"/>
    </location>
</feature>
<name>A0A085Z0Z2_9FLAO</name>
<dbReference type="OrthoDB" id="964745at2"/>
<organism evidence="4 5">
    <name type="scientific">Chryseobacterium formosense</name>
    <dbReference type="NCBI Taxonomy" id="236814"/>
    <lineage>
        <taxon>Bacteria</taxon>
        <taxon>Pseudomonadati</taxon>
        <taxon>Bacteroidota</taxon>
        <taxon>Flavobacteriia</taxon>
        <taxon>Flavobacteriales</taxon>
        <taxon>Weeksellaceae</taxon>
        <taxon>Chryseobacterium group</taxon>
        <taxon>Chryseobacterium</taxon>
    </lineage>
</organism>
<dbReference type="Pfam" id="PF18962">
    <property type="entry name" value="Por_Secre_tail"/>
    <property type="match status" value="1"/>
</dbReference>
<protein>
    <recommendedName>
        <fullName evidence="3">Secretion system C-terminal sorting domain-containing protein</fullName>
    </recommendedName>
</protein>
<dbReference type="Proteomes" id="UP000028713">
    <property type="component" value="Unassembled WGS sequence"/>
</dbReference>
<dbReference type="EMBL" id="JPRP01000003">
    <property type="protein sequence ID" value="KFE98105.1"/>
    <property type="molecule type" value="Genomic_DNA"/>
</dbReference>
<gene>
    <name evidence="4" type="ORF">IX39_17065</name>
</gene>
<accession>A0A085Z0Z2</accession>
<dbReference type="eggNOG" id="COG4886">
    <property type="taxonomic scope" value="Bacteria"/>
</dbReference>
<comment type="caution">
    <text evidence="4">The sequence shown here is derived from an EMBL/GenBank/DDBJ whole genome shotgun (WGS) entry which is preliminary data.</text>
</comment>
<evidence type="ECO:0000256" key="1">
    <source>
        <dbReference type="ARBA" id="ARBA00022729"/>
    </source>
</evidence>
<dbReference type="AlphaFoldDB" id="A0A085Z0Z2"/>